<reference evidence="6" key="1">
    <citation type="journal article" date="2018" name="Gigascience">
        <title>Genome assembly of the Pink Ipe (Handroanthus impetiginosus, Bignoniaceae), a highly valued, ecologically keystone Neotropical timber forest tree.</title>
        <authorList>
            <person name="Silva-Junior O.B."/>
            <person name="Grattapaglia D."/>
            <person name="Novaes E."/>
            <person name="Collevatti R.G."/>
        </authorList>
    </citation>
    <scope>NUCLEOTIDE SEQUENCE [LARGE SCALE GENOMIC DNA]</scope>
    <source>
        <strain evidence="6">cv. UFG-1</strain>
    </source>
</reference>
<dbReference type="GO" id="GO:0046872">
    <property type="term" value="F:metal ion binding"/>
    <property type="evidence" value="ECO:0007669"/>
    <property type="project" value="UniProtKB-KW"/>
</dbReference>
<dbReference type="EMBL" id="NKXS01003093">
    <property type="protein sequence ID" value="PIN10860.1"/>
    <property type="molecule type" value="Genomic_DNA"/>
</dbReference>
<dbReference type="Pfam" id="PF14226">
    <property type="entry name" value="DIOX_N"/>
    <property type="match status" value="1"/>
</dbReference>
<keyword evidence="2 5" id="KW-0560">Oxidoreductase</keyword>
<dbReference type="GO" id="GO:0050590">
    <property type="term" value="F:desacetoxyvindoline 4-hydroxylase activity"/>
    <property type="evidence" value="ECO:0007669"/>
    <property type="project" value="UniProtKB-EC"/>
</dbReference>
<evidence type="ECO:0000313" key="5">
    <source>
        <dbReference type="EMBL" id="PIN10860.1"/>
    </source>
</evidence>
<evidence type="ECO:0000259" key="4">
    <source>
        <dbReference type="Pfam" id="PF14226"/>
    </source>
</evidence>
<name>A0A2G9H0R9_9LAMI</name>
<sequence length="229" mass="26851">MATDDYDYEWEKEVEEFEKSKACVKGLVDFGIKKVPRFFINISEKLPNRDYTKDGLRVEIPIVDFKGIDRGGGRRIEIIDEIRRASKTWGFFQMINHGVPMSALDAILESTQRFHEQPKEAKMELYYSNSRHNMRFYIINGHLKKTDVAGWGDAFLCTFMDDVVDPEVIPPICRDEIIEYMKHMINMRNFLSKLLSKALGISLDFLEQMQYMKSECLLCLYYPAYPNKI</sequence>
<dbReference type="EC" id="1.14.11.20" evidence="5"/>
<gene>
    <name evidence="5" type="ORF">CDL12_16544</name>
</gene>
<dbReference type="AlphaFoldDB" id="A0A2G9H0R9"/>
<comment type="caution">
    <text evidence="5">The sequence shown here is derived from an EMBL/GenBank/DDBJ whole genome shotgun (WGS) entry which is preliminary data.</text>
</comment>
<proteinExistence type="predicted"/>
<evidence type="ECO:0000313" key="6">
    <source>
        <dbReference type="Proteomes" id="UP000231279"/>
    </source>
</evidence>
<dbReference type="PANTHER" id="PTHR10209:SF714">
    <property type="entry name" value="1-AMINOCYCLOPROPANE-1-CARBOXYLATE OXIDASE HOMOLOG 11-RELATED"/>
    <property type="match status" value="1"/>
</dbReference>
<dbReference type="InterPro" id="IPR027443">
    <property type="entry name" value="IPNS-like_sf"/>
</dbReference>
<evidence type="ECO:0000256" key="2">
    <source>
        <dbReference type="ARBA" id="ARBA00023002"/>
    </source>
</evidence>
<evidence type="ECO:0000256" key="1">
    <source>
        <dbReference type="ARBA" id="ARBA00022723"/>
    </source>
</evidence>
<feature type="domain" description="Non-haem dioxygenase N-terminal" evidence="4">
    <location>
        <begin position="60"/>
        <end position="158"/>
    </location>
</feature>
<dbReference type="SUPFAM" id="SSF51197">
    <property type="entry name" value="Clavaminate synthase-like"/>
    <property type="match status" value="1"/>
</dbReference>
<accession>A0A2G9H0R9</accession>
<organism evidence="5 6">
    <name type="scientific">Handroanthus impetiginosus</name>
    <dbReference type="NCBI Taxonomy" id="429701"/>
    <lineage>
        <taxon>Eukaryota</taxon>
        <taxon>Viridiplantae</taxon>
        <taxon>Streptophyta</taxon>
        <taxon>Embryophyta</taxon>
        <taxon>Tracheophyta</taxon>
        <taxon>Spermatophyta</taxon>
        <taxon>Magnoliopsida</taxon>
        <taxon>eudicotyledons</taxon>
        <taxon>Gunneridae</taxon>
        <taxon>Pentapetalae</taxon>
        <taxon>asterids</taxon>
        <taxon>lamiids</taxon>
        <taxon>Lamiales</taxon>
        <taxon>Bignoniaceae</taxon>
        <taxon>Crescentiina</taxon>
        <taxon>Tabebuia alliance</taxon>
        <taxon>Handroanthus</taxon>
    </lineage>
</organism>
<dbReference type="OrthoDB" id="288590at2759"/>
<dbReference type="Gene3D" id="2.60.120.330">
    <property type="entry name" value="B-lactam Antibiotic, Isopenicillin N Synthase, Chain"/>
    <property type="match status" value="1"/>
</dbReference>
<keyword evidence="1" id="KW-0479">Metal-binding</keyword>
<dbReference type="PANTHER" id="PTHR10209">
    <property type="entry name" value="OXIDOREDUCTASE, 2OG-FE II OXYGENASE FAMILY PROTEIN"/>
    <property type="match status" value="1"/>
</dbReference>
<dbReference type="InterPro" id="IPR026992">
    <property type="entry name" value="DIOX_N"/>
</dbReference>
<dbReference type="STRING" id="429701.A0A2G9H0R9"/>
<dbReference type="Proteomes" id="UP000231279">
    <property type="component" value="Unassembled WGS sequence"/>
</dbReference>
<keyword evidence="3" id="KW-0408">Iron</keyword>
<protein>
    <submittedName>
        <fullName evidence="5">Deacetoxyvindoline 4-hydroxylase</fullName>
        <ecNumber evidence="5">1.14.11.20</ecNumber>
    </submittedName>
</protein>
<keyword evidence="6" id="KW-1185">Reference proteome</keyword>
<evidence type="ECO:0000256" key="3">
    <source>
        <dbReference type="ARBA" id="ARBA00023004"/>
    </source>
</evidence>